<dbReference type="Proteomes" id="UP000351155">
    <property type="component" value="Unassembled WGS sequence"/>
</dbReference>
<sequence>MHRMNDQSGNVITQFFAWLAAVSAALGFSTQDMVFMFFGLIGVLLSLASFISGRLDAQKTPIKRTSAALSCWKNILMMPESYLLRIVRQASRLLQMPLTG</sequence>
<evidence type="ECO:0000313" key="3">
    <source>
        <dbReference type="Proteomes" id="UP000351155"/>
    </source>
</evidence>
<name>A0A484Z8R2_9ENTR</name>
<keyword evidence="1" id="KW-0812">Transmembrane</keyword>
<protein>
    <submittedName>
        <fullName evidence="2">Uncharacterized protein</fullName>
    </submittedName>
</protein>
<dbReference type="EMBL" id="CAADIW010000069">
    <property type="protein sequence ID" value="VFS43951.1"/>
    <property type="molecule type" value="Genomic_DNA"/>
</dbReference>
<accession>A0A484Z8R2</accession>
<feature type="transmembrane region" description="Helical" evidence="1">
    <location>
        <begin position="37"/>
        <end position="55"/>
    </location>
</feature>
<dbReference type="AlphaFoldDB" id="A0A484Z8R2"/>
<keyword evidence="1" id="KW-1133">Transmembrane helix</keyword>
<organism evidence="2 3">
    <name type="scientific">Enterobacter cancerogenus</name>
    <dbReference type="NCBI Taxonomy" id="69218"/>
    <lineage>
        <taxon>Bacteria</taxon>
        <taxon>Pseudomonadati</taxon>
        <taxon>Pseudomonadota</taxon>
        <taxon>Gammaproteobacteria</taxon>
        <taxon>Enterobacterales</taxon>
        <taxon>Enterobacteriaceae</taxon>
        <taxon>Enterobacter</taxon>
        <taxon>Enterobacter cloacae complex</taxon>
    </lineage>
</organism>
<proteinExistence type="predicted"/>
<evidence type="ECO:0000313" key="2">
    <source>
        <dbReference type="EMBL" id="VFS43951.1"/>
    </source>
</evidence>
<gene>
    <name evidence="2" type="ORF">NCTC12126_05220</name>
</gene>
<evidence type="ECO:0000256" key="1">
    <source>
        <dbReference type="SAM" id="Phobius"/>
    </source>
</evidence>
<reference evidence="2 3" key="1">
    <citation type="submission" date="2019-03" db="EMBL/GenBank/DDBJ databases">
        <authorList>
            <consortium name="Pathogen Informatics"/>
        </authorList>
    </citation>
    <scope>NUCLEOTIDE SEQUENCE [LARGE SCALE GENOMIC DNA]</scope>
    <source>
        <strain evidence="2 3">NCTC12126</strain>
    </source>
</reference>
<keyword evidence="1" id="KW-0472">Membrane</keyword>